<dbReference type="Pfam" id="PF13472">
    <property type="entry name" value="Lipase_GDSL_2"/>
    <property type="match status" value="1"/>
</dbReference>
<feature type="domain" description="SGNH hydrolase-type esterase" evidence="2">
    <location>
        <begin position="64"/>
        <end position="222"/>
    </location>
</feature>
<evidence type="ECO:0000313" key="4">
    <source>
        <dbReference type="Proteomes" id="UP000290909"/>
    </source>
</evidence>
<name>A0A449BLK3_9MOLU</name>
<organism evidence="3 4">
    <name type="scientific">Acholeplasma hippikon</name>
    <dbReference type="NCBI Taxonomy" id="264636"/>
    <lineage>
        <taxon>Bacteria</taxon>
        <taxon>Bacillati</taxon>
        <taxon>Mycoplasmatota</taxon>
        <taxon>Mollicutes</taxon>
        <taxon>Acholeplasmatales</taxon>
        <taxon>Acholeplasmataceae</taxon>
        <taxon>Acholeplasma</taxon>
    </lineage>
</organism>
<dbReference type="STRING" id="1408416.GCA_000702765_00559"/>
<evidence type="ECO:0000256" key="1">
    <source>
        <dbReference type="SAM" id="Phobius"/>
    </source>
</evidence>
<dbReference type="GO" id="GO:0004622">
    <property type="term" value="F:phosphatidylcholine lysophospholipase activity"/>
    <property type="evidence" value="ECO:0007669"/>
    <property type="project" value="TreeGrafter"/>
</dbReference>
<dbReference type="Proteomes" id="UP000290909">
    <property type="component" value="Chromosome"/>
</dbReference>
<dbReference type="SUPFAM" id="SSF52266">
    <property type="entry name" value="SGNH hydrolase"/>
    <property type="match status" value="1"/>
</dbReference>
<dbReference type="PANTHER" id="PTHR30383:SF5">
    <property type="entry name" value="SGNH HYDROLASE-TYPE ESTERASE DOMAIN-CONTAINING PROTEIN"/>
    <property type="match status" value="1"/>
</dbReference>
<dbReference type="InterPro" id="IPR036514">
    <property type="entry name" value="SGNH_hydro_sf"/>
</dbReference>
<keyword evidence="4" id="KW-1185">Reference proteome</keyword>
<reference evidence="3 4" key="1">
    <citation type="submission" date="2019-01" db="EMBL/GenBank/DDBJ databases">
        <authorList>
            <consortium name="Pathogen Informatics"/>
        </authorList>
    </citation>
    <scope>NUCLEOTIDE SEQUENCE [LARGE SCALE GENOMIC DNA]</scope>
    <source>
        <strain evidence="3 4">NCTC10172</strain>
    </source>
</reference>
<evidence type="ECO:0000259" key="2">
    <source>
        <dbReference type="Pfam" id="PF13472"/>
    </source>
</evidence>
<dbReference type="EMBL" id="LR215050">
    <property type="protein sequence ID" value="VEU83320.1"/>
    <property type="molecule type" value="Genomic_DNA"/>
</dbReference>
<dbReference type="PANTHER" id="PTHR30383">
    <property type="entry name" value="THIOESTERASE 1/PROTEASE 1/LYSOPHOSPHOLIPASE L1"/>
    <property type="match status" value="1"/>
</dbReference>
<keyword evidence="1" id="KW-0812">Transmembrane</keyword>
<dbReference type="KEGG" id="ahk:NCTC10172_01395"/>
<dbReference type="Gene3D" id="3.40.50.1110">
    <property type="entry name" value="SGNH hydrolase"/>
    <property type="match status" value="1"/>
</dbReference>
<dbReference type="AlphaFoldDB" id="A0A449BLK3"/>
<feature type="transmembrane region" description="Helical" evidence="1">
    <location>
        <begin position="6"/>
        <end position="23"/>
    </location>
</feature>
<proteinExistence type="predicted"/>
<dbReference type="InterPro" id="IPR013830">
    <property type="entry name" value="SGNH_hydro"/>
</dbReference>
<keyword evidence="1" id="KW-0472">Membrane</keyword>
<keyword evidence="3" id="KW-0378">Hydrolase</keyword>
<keyword evidence="1" id="KW-1133">Transmembrane helix</keyword>
<sequence>MSTLEIVLLIIVLLLIYVALHLYKFGLKKGANDFLMSIIASGFEQRINQFKVQNNYVKPGGVVFLGDSITQNYNVYEYFKDHDCYNRGIGGDTTVGLLTRLECSVYVLKPKVVVLLIGTNDLSLLDTTIQEIAFRIGEIVKEIKQHSKETKIILQSVYPVIEPKKHVEKRPRRNVDIVKLNELLKEIKDVVYVDMFSQLVLDGMLNPLYTYDGLHVNDIGYEKITEVLKAYIKESWIIIKGILLCKIFCFFQWF</sequence>
<protein>
    <submittedName>
        <fullName evidence="3">GDSL-like Lipase/Acylhydrolase</fullName>
    </submittedName>
</protein>
<dbReference type="InterPro" id="IPR051532">
    <property type="entry name" value="Ester_Hydrolysis_Enzymes"/>
</dbReference>
<gene>
    <name evidence="3" type="ORF">NCTC10172_01395</name>
</gene>
<accession>A0A449BLK3</accession>
<evidence type="ECO:0000313" key="3">
    <source>
        <dbReference type="EMBL" id="VEU83320.1"/>
    </source>
</evidence>